<evidence type="ECO:0000256" key="4">
    <source>
        <dbReference type="ARBA" id="ARBA00023136"/>
    </source>
</evidence>
<evidence type="ECO:0000313" key="7">
    <source>
        <dbReference type="RefSeq" id="XP_030985081.1"/>
    </source>
</evidence>
<dbReference type="Pfam" id="PF00083">
    <property type="entry name" value="Sugar_tr"/>
    <property type="match status" value="1"/>
</dbReference>
<reference evidence="7" key="3">
    <citation type="submission" date="2025-08" db="UniProtKB">
        <authorList>
            <consortium name="RefSeq"/>
        </authorList>
    </citation>
    <scope>IDENTIFICATION</scope>
    <source>
        <strain evidence="7">NI907</strain>
    </source>
</reference>
<gene>
    <name evidence="7" type="ORF">PgNI_04511</name>
</gene>
<evidence type="ECO:0000313" key="6">
    <source>
        <dbReference type="Proteomes" id="UP000515153"/>
    </source>
</evidence>
<dbReference type="OrthoDB" id="6612291at2759"/>
<keyword evidence="2 5" id="KW-0812">Transmembrane</keyword>
<dbReference type="SUPFAM" id="SSF103473">
    <property type="entry name" value="MFS general substrate transporter"/>
    <property type="match status" value="1"/>
</dbReference>
<dbReference type="InterPro" id="IPR036259">
    <property type="entry name" value="MFS_trans_sf"/>
</dbReference>
<reference evidence="7" key="1">
    <citation type="journal article" date="2019" name="Mol. Biol. Evol.">
        <title>Blast fungal genomes show frequent chromosomal changes, gene gains and losses, and effector gene turnover.</title>
        <authorList>
            <person name="Gomez Luciano L.B."/>
            <person name="Jason Tsai I."/>
            <person name="Chuma I."/>
            <person name="Tosa Y."/>
            <person name="Chen Y.H."/>
            <person name="Li J.Y."/>
            <person name="Li M.Y."/>
            <person name="Jade Lu M.Y."/>
            <person name="Nakayashiki H."/>
            <person name="Li W.H."/>
        </authorList>
    </citation>
    <scope>NUCLEOTIDE SEQUENCE</scope>
    <source>
        <strain evidence="7">NI907</strain>
    </source>
</reference>
<name>A0A6P8BD87_PYRGI</name>
<dbReference type="InterPro" id="IPR050360">
    <property type="entry name" value="MFS_Sugar_Transporters"/>
</dbReference>
<feature type="transmembrane region" description="Helical" evidence="5">
    <location>
        <begin position="84"/>
        <end position="105"/>
    </location>
</feature>
<dbReference type="GeneID" id="41959465"/>
<dbReference type="GO" id="GO:0016020">
    <property type="term" value="C:membrane"/>
    <property type="evidence" value="ECO:0007669"/>
    <property type="project" value="UniProtKB-SubCell"/>
</dbReference>
<dbReference type="GO" id="GO:0005351">
    <property type="term" value="F:carbohydrate:proton symporter activity"/>
    <property type="evidence" value="ECO:0007669"/>
    <property type="project" value="TreeGrafter"/>
</dbReference>
<dbReference type="InterPro" id="IPR005828">
    <property type="entry name" value="MFS_sugar_transport-like"/>
</dbReference>
<feature type="transmembrane region" description="Helical" evidence="5">
    <location>
        <begin position="111"/>
        <end position="134"/>
    </location>
</feature>
<evidence type="ECO:0000256" key="2">
    <source>
        <dbReference type="ARBA" id="ARBA00022692"/>
    </source>
</evidence>
<dbReference type="PANTHER" id="PTHR48022">
    <property type="entry name" value="PLASTIDIC GLUCOSE TRANSPORTER 4"/>
    <property type="match status" value="1"/>
</dbReference>
<evidence type="ECO:0000256" key="3">
    <source>
        <dbReference type="ARBA" id="ARBA00022989"/>
    </source>
</evidence>
<dbReference type="PANTHER" id="PTHR48022:SF5">
    <property type="entry name" value="ALPHA-GLUCOSIDES PERMEASE MPH2-RELATED"/>
    <property type="match status" value="1"/>
</dbReference>
<reference evidence="7" key="2">
    <citation type="submission" date="2019-10" db="EMBL/GenBank/DDBJ databases">
        <authorList>
            <consortium name="NCBI Genome Project"/>
        </authorList>
    </citation>
    <scope>NUCLEOTIDE SEQUENCE</scope>
    <source>
        <strain evidence="7">NI907</strain>
    </source>
</reference>
<keyword evidence="4 5" id="KW-0472">Membrane</keyword>
<keyword evidence="6" id="KW-1185">Reference proteome</keyword>
<keyword evidence="3 5" id="KW-1133">Transmembrane helix</keyword>
<dbReference type="Gene3D" id="1.20.1250.20">
    <property type="entry name" value="MFS general substrate transporter like domains"/>
    <property type="match status" value="1"/>
</dbReference>
<proteinExistence type="predicted"/>
<accession>A0A6P8BD87</accession>
<protein>
    <submittedName>
        <fullName evidence="7">Uncharacterized protein</fullName>
    </submittedName>
</protein>
<dbReference type="AlphaFoldDB" id="A0A6P8BD87"/>
<comment type="subcellular location">
    <subcellularLocation>
        <location evidence="1">Membrane</location>
        <topology evidence="1">Multi-pass membrane protein</topology>
    </subcellularLocation>
</comment>
<organism evidence="6 7">
    <name type="scientific">Pyricularia grisea</name>
    <name type="common">Crabgrass-specific blast fungus</name>
    <name type="synonym">Magnaporthe grisea</name>
    <dbReference type="NCBI Taxonomy" id="148305"/>
    <lineage>
        <taxon>Eukaryota</taxon>
        <taxon>Fungi</taxon>
        <taxon>Dikarya</taxon>
        <taxon>Ascomycota</taxon>
        <taxon>Pezizomycotina</taxon>
        <taxon>Sordariomycetes</taxon>
        <taxon>Sordariomycetidae</taxon>
        <taxon>Magnaporthales</taxon>
        <taxon>Pyriculariaceae</taxon>
        <taxon>Pyricularia</taxon>
    </lineage>
</organism>
<evidence type="ECO:0000256" key="5">
    <source>
        <dbReference type="SAM" id="Phobius"/>
    </source>
</evidence>
<dbReference type="KEGG" id="pgri:PgNI_04511"/>
<dbReference type="RefSeq" id="XP_030985081.1">
    <property type="nucleotide sequence ID" value="XM_031124556.1"/>
</dbReference>
<sequence>MRTWPLIDRLGRRPGSWSEACLSWLQGYRPSAAISTINNAPSLKATVAFMAVWDFFYQPTLGAVAYAIHGETPSPSHRQKTYSINIMSATAVSCAILQVMLYLINPDQANLGGKICFAFFAPSVPICLYLYFCLPEMKGPHLCRAGRVFSEQGPPLGPFVRTSATAQWSFPARSGMPRGPRSRQESLSRKGEGISGVFVHFL</sequence>
<dbReference type="Proteomes" id="UP000515153">
    <property type="component" value="Unplaced"/>
</dbReference>
<evidence type="ECO:0000256" key="1">
    <source>
        <dbReference type="ARBA" id="ARBA00004141"/>
    </source>
</evidence>